<dbReference type="STRING" id="4081.A0A3Q7GGP9"/>
<dbReference type="EnsemblPlants" id="Solyc05g016257.1.1">
    <property type="protein sequence ID" value="Solyc05g016257.1.1"/>
    <property type="gene ID" value="Solyc05g016257.1"/>
</dbReference>
<accession>A0A3Q7GGP9</accession>
<protein>
    <submittedName>
        <fullName evidence="1">Uncharacterized protein</fullName>
    </submittedName>
</protein>
<name>A0A3Q7GGP9_SOLLC</name>
<proteinExistence type="predicted"/>
<evidence type="ECO:0000313" key="2">
    <source>
        <dbReference type="Proteomes" id="UP000004994"/>
    </source>
</evidence>
<dbReference type="AlphaFoldDB" id="A0A3Q7GGP9"/>
<dbReference type="Gramene" id="Solyc05g016257.1.1">
    <property type="protein sequence ID" value="Solyc05g016257.1.1"/>
    <property type="gene ID" value="Solyc05g016257.1"/>
</dbReference>
<dbReference type="InParanoid" id="A0A3Q7GGP9"/>
<reference evidence="1" key="2">
    <citation type="submission" date="2019-01" db="UniProtKB">
        <authorList>
            <consortium name="EnsemblPlants"/>
        </authorList>
    </citation>
    <scope>IDENTIFICATION</scope>
    <source>
        <strain evidence="1">cv. Heinz 1706</strain>
    </source>
</reference>
<organism evidence="1">
    <name type="scientific">Solanum lycopersicum</name>
    <name type="common">Tomato</name>
    <name type="synonym">Lycopersicon esculentum</name>
    <dbReference type="NCBI Taxonomy" id="4081"/>
    <lineage>
        <taxon>Eukaryota</taxon>
        <taxon>Viridiplantae</taxon>
        <taxon>Streptophyta</taxon>
        <taxon>Embryophyta</taxon>
        <taxon>Tracheophyta</taxon>
        <taxon>Spermatophyta</taxon>
        <taxon>Magnoliopsida</taxon>
        <taxon>eudicotyledons</taxon>
        <taxon>Gunneridae</taxon>
        <taxon>Pentapetalae</taxon>
        <taxon>asterids</taxon>
        <taxon>lamiids</taxon>
        <taxon>Solanales</taxon>
        <taxon>Solanaceae</taxon>
        <taxon>Solanoideae</taxon>
        <taxon>Solaneae</taxon>
        <taxon>Solanum</taxon>
        <taxon>Solanum subgen. Lycopersicon</taxon>
    </lineage>
</organism>
<dbReference type="Proteomes" id="UP000004994">
    <property type="component" value="Chromosome 5"/>
</dbReference>
<reference evidence="1" key="1">
    <citation type="journal article" date="2012" name="Nature">
        <title>The tomato genome sequence provides insights into fleshy fruit evolution.</title>
        <authorList>
            <consortium name="Tomato Genome Consortium"/>
        </authorList>
    </citation>
    <scope>NUCLEOTIDE SEQUENCE [LARGE SCALE GENOMIC DNA]</scope>
    <source>
        <strain evidence="1">cv. Heinz 1706</strain>
    </source>
</reference>
<sequence>MNTVLVGTRFKYSSLETLSPCGPQCVYLMSEDSNNTVSNSFLLDNYSRELVQYTGLAWEEFKHIRHAIEFLVHKIQQHYRINRVYWDDRHGTQSVSLDASHNFCP</sequence>
<evidence type="ECO:0000313" key="1">
    <source>
        <dbReference type="EnsemblPlants" id="Solyc05g016257.1.1"/>
    </source>
</evidence>
<keyword evidence="2" id="KW-1185">Reference proteome</keyword>